<dbReference type="AlphaFoldDB" id="A0AAD1R267"/>
<dbReference type="Proteomes" id="UP001295444">
    <property type="component" value="Chromosome 01"/>
</dbReference>
<dbReference type="EMBL" id="OW240912">
    <property type="protein sequence ID" value="CAH2222398.1"/>
    <property type="molecule type" value="Genomic_DNA"/>
</dbReference>
<evidence type="ECO:0000313" key="2">
    <source>
        <dbReference type="EMBL" id="CAH2222398.1"/>
    </source>
</evidence>
<reference evidence="2" key="1">
    <citation type="submission" date="2022-03" db="EMBL/GenBank/DDBJ databases">
        <authorList>
            <person name="Alioto T."/>
            <person name="Alioto T."/>
            <person name="Gomez Garrido J."/>
        </authorList>
    </citation>
    <scope>NUCLEOTIDE SEQUENCE</scope>
</reference>
<evidence type="ECO:0000256" key="1">
    <source>
        <dbReference type="SAM" id="MobiDB-lite"/>
    </source>
</evidence>
<organism evidence="2 3">
    <name type="scientific">Pelobates cultripes</name>
    <name type="common">Western spadefoot toad</name>
    <dbReference type="NCBI Taxonomy" id="61616"/>
    <lineage>
        <taxon>Eukaryota</taxon>
        <taxon>Metazoa</taxon>
        <taxon>Chordata</taxon>
        <taxon>Craniata</taxon>
        <taxon>Vertebrata</taxon>
        <taxon>Euteleostomi</taxon>
        <taxon>Amphibia</taxon>
        <taxon>Batrachia</taxon>
        <taxon>Anura</taxon>
        <taxon>Pelobatoidea</taxon>
        <taxon>Pelobatidae</taxon>
        <taxon>Pelobates</taxon>
    </lineage>
</organism>
<feature type="region of interest" description="Disordered" evidence="1">
    <location>
        <begin position="56"/>
        <end position="75"/>
    </location>
</feature>
<evidence type="ECO:0000313" key="3">
    <source>
        <dbReference type="Proteomes" id="UP001295444"/>
    </source>
</evidence>
<protein>
    <submittedName>
        <fullName evidence="2">Uncharacterized protein</fullName>
    </submittedName>
</protein>
<gene>
    <name evidence="2" type="ORF">PECUL_23A004312</name>
</gene>
<accession>A0AAD1R267</accession>
<keyword evidence="3" id="KW-1185">Reference proteome</keyword>
<feature type="region of interest" description="Disordered" evidence="1">
    <location>
        <begin position="81"/>
        <end position="170"/>
    </location>
</feature>
<name>A0AAD1R267_PELCU</name>
<sequence>MAAATLNAPKPAHLHLNTRVDLLLLKFDSICAQFSGEINARAGIASHGGRCNRLQVGSPWPTQEATPAVRQKKRRLRLTVPRGKPTFWHRRSEPTRQSCHGYPRGIATRRQRESARTSLQKKERRSRGFGSAAGRVEHPEGAPHDSSCPPLQPSRMPYTGVAEAPPTGIG</sequence>
<proteinExistence type="predicted"/>